<evidence type="ECO:0000256" key="2">
    <source>
        <dbReference type="ARBA" id="ARBA00022737"/>
    </source>
</evidence>
<evidence type="ECO:0000256" key="4">
    <source>
        <dbReference type="ARBA" id="ARBA00023159"/>
    </source>
</evidence>
<keyword evidence="1" id="KW-0808">Transferase</keyword>
<dbReference type="Gene3D" id="3.40.50.2300">
    <property type="match status" value="1"/>
</dbReference>
<dbReference type="Pfam" id="PF05043">
    <property type="entry name" value="Mga"/>
    <property type="match status" value="1"/>
</dbReference>
<dbReference type="PROSITE" id="PS51099">
    <property type="entry name" value="PTS_EIIB_TYPE_2"/>
    <property type="match status" value="1"/>
</dbReference>
<dbReference type="PROSITE" id="PS51372">
    <property type="entry name" value="PRD_2"/>
    <property type="match status" value="2"/>
</dbReference>
<proteinExistence type="predicted"/>
<dbReference type="InterPro" id="IPR011608">
    <property type="entry name" value="PRD"/>
</dbReference>
<dbReference type="InterPro" id="IPR007737">
    <property type="entry name" value="Mga_HTH"/>
</dbReference>
<keyword evidence="4" id="KW-0010">Activator</keyword>
<accession>A0A926IJP2</accession>
<dbReference type="GO" id="GO:0006355">
    <property type="term" value="P:regulation of DNA-templated transcription"/>
    <property type="evidence" value="ECO:0007669"/>
    <property type="project" value="InterPro"/>
</dbReference>
<dbReference type="InterPro" id="IPR013196">
    <property type="entry name" value="HTH_11"/>
</dbReference>
<feature type="domain" description="PRD" evidence="8">
    <location>
        <begin position="196"/>
        <end position="299"/>
    </location>
</feature>
<dbReference type="InterPro" id="IPR036634">
    <property type="entry name" value="PRD_sf"/>
</dbReference>
<evidence type="ECO:0000259" key="6">
    <source>
        <dbReference type="PROSITE" id="PS51094"/>
    </source>
</evidence>
<dbReference type="PROSITE" id="PS51094">
    <property type="entry name" value="PTS_EIIA_TYPE_2"/>
    <property type="match status" value="1"/>
</dbReference>
<protein>
    <submittedName>
        <fullName evidence="9">Transcription antiterminator</fullName>
    </submittedName>
</protein>
<dbReference type="Pfam" id="PF00874">
    <property type="entry name" value="PRD"/>
    <property type="match status" value="1"/>
</dbReference>
<feature type="domain" description="PTS EIIB type-2" evidence="7">
    <location>
        <begin position="409"/>
        <end position="498"/>
    </location>
</feature>
<dbReference type="EMBL" id="JACRTG010000018">
    <property type="protein sequence ID" value="MBC8588224.1"/>
    <property type="molecule type" value="Genomic_DNA"/>
</dbReference>
<evidence type="ECO:0000259" key="8">
    <source>
        <dbReference type="PROSITE" id="PS51372"/>
    </source>
</evidence>
<keyword evidence="3" id="KW-0805">Transcription regulation</keyword>
<keyword evidence="10" id="KW-1185">Reference proteome</keyword>
<dbReference type="SUPFAM" id="SSF63520">
    <property type="entry name" value="PTS-regulatory domain, PRD"/>
    <property type="match status" value="2"/>
</dbReference>
<dbReference type="Gene3D" id="3.40.930.10">
    <property type="entry name" value="Mannitol-specific EII, Chain A"/>
    <property type="match status" value="1"/>
</dbReference>
<evidence type="ECO:0000259" key="7">
    <source>
        <dbReference type="PROSITE" id="PS51099"/>
    </source>
</evidence>
<dbReference type="InterPro" id="IPR036388">
    <property type="entry name" value="WH-like_DNA-bd_sf"/>
</dbReference>
<dbReference type="Gene3D" id="1.10.1790.10">
    <property type="entry name" value="PRD domain"/>
    <property type="match status" value="1"/>
</dbReference>
<name>A0A926IJP2_9FIRM</name>
<dbReference type="PANTHER" id="PTHR30185:SF18">
    <property type="entry name" value="TRANSCRIPTIONAL REGULATOR MTLR"/>
    <property type="match status" value="1"/>
</dbReference>
<dbReference type="CDD" id="cd05568">
    <property type="entry name" value="PTS_IIB_bgl_like"/>
    <property type="match status" value="1"/>
</dbReference>
<comment type="caution">
    <text evidence="9">The sequence shown here is derived from an EMBL/GenBank/DDBJ whole genome shotgun (WGS) entry which is preliminary data.</text>
</comment>
<dbReference type="SUPFAM" id="SSF52794">
    <property type="entry name" value="PTS system IIB component-like"/>
    <property type="match status" value="1"/>
</dbReference>
<dbReference type="InterPro" id="IPR016152">
    <property type="entry name" value="PTrfase/Anion_transptr"/>
</dbReference>
<dbReference type="Pfam" id="PF08279">
    <property type="entry name" value="HTH_11"/>
    <property type="match status" value="1"/>
</dbReference>
<dbReference type="GO" id="GO:0009401">
    <property type="term" value="P:phosphoenolpyruvate-dependent sugar phosphotransferase system"/>
    <property type="evidence" value="ECO:0007669"/>
    <property type="project" value="InterPro"/>
</dbReference>
<evidence type="ECO:0000256" key="1">
    <source>
        <dbReference type="ARBA" id="ARBA00022679"/>
    </source>
</evidence>
<gene>
    <name evidence="9" type="ORF">H8707_08220</name>
</gene>
<evidence type="ECO:0000313" key="10">
    <source>
        <dbReference type="Proteomes" id="UP000601171"/>
    </source>
</evidence>
<dbReference type="InterPro" id="IPR013011">
    <property type="entry name" value="PTS_EIIB_2"/>
</dbReference>
<organism evidence="9 10">
    <name type="scientific">Paratissierella segnis</name>
    <dbReference type="NCBI Taxonomy" id="2763679"/>
    <lineage>
        <taxon>Bacteria</taxon>
        <taxon>Bacillati</taxon>
        <taxon>Bacillota</taxon>
        <taxon>Tissierellia</taxon>
        <taxon>Tissierellales</taxon>
        <taxon>Tissierellaceae</taxon>
        <taxon>Paratissierella</taxon>
    </lineage>
</organism>
<keyword evidence="2" id="KW-0677">Repeat</keyword>
<feature type="domain" description="PTS EIIA type-2" evidence="6">
    <location>
        <begin position="527"/>
        <end position="672"/>
    </location>
</feature>
<dbReference type="Gene3D" id="1.10.10.10">
    <property type="entry name" value="Winged helix-like DNA-binding domain superfamily/Winged helix DNA-binding domain"/>
    <property type="match status" value="2"/>
</dbReference>
<dbReference type="RefSeq" id="WP_262429674.1">
    <property type="nucleotide sequence ID" value="NZ_JACRTG010000018.1"/>
</dbReference>
<reference evidence="9" key="1">
    <citation type="submission" date="2020-08" db="EMBL/GenBank/DDBJ databases">
        <title>Genome public.</title>
        <authorList>
            <person name="Liu C."/>
            <person name="Sun Q."/>
        </authorList>
    </citation>
    <scope>NUCLEOTIDE SEQUENCE</scope>
    <source>
        <strain evidence="9">BX21</strain>
    </source>
</reference>
<dbReference type="InterPro" id="IPR002178">
    <property type="entry name" value="PTS_EIIA_type-2_dom"/>
</dbReference>
<evidence type="ECO:0000313" key="9">
    <source>
        <dbReference type="EMBL" id="MBC8588224.1"/>
    </source>
</evidence>
<sequence length="686" mass="79152">MYLTNREKSILEILLRSQHLFMPIKDISKVLGVSIKTIQRELKNVELTLKKFGLDLERATGKGIRINGSDKDVERFKSLLNNVHNYELNQEERVIIIFYRLMTSKYPLKVNNLSKELSISNTTIIQDLTFFEEKILQLPIKLIRKRGYGIELVGRERDKRLSFINLLMTRIEKSSLYSLKDDEFVFFNENDKVLEIMDSKLILTIERILEKALPNLPFVLTDYSKLEILLYLSLSVKRIQMNNYIKQEPTKDSALYPEYKTSFIIHNYISQLISMDIPKGEVSFFAEYLKGSKRIGQFDINEKLDINLLAMELIDLISKHTGYQFKQDKRFMDGLISHLEPLFNRVKNGIFVYNPIKDEIKKDYFILFNVLEGILKYKFPNLNFSEDEIGFLTIHFASAIPTLKQMPKISTLVVCTNGIGASRMLSKRLLDNFPQLSIIEESSIKELSKQDVDNFDIIISTVGIYNANFDYILVNPMLGAEDIISIENVINNKLINVTKENIKITNEESTNLLEKVDFIDSMNSTINQILKGFELKKISTDTLEGVLDIIEEDLKENSICNEGQIKSLILEKESNIGSGIPDSDLVLLHCRSDNIYQTVFKIYRNDKEIQVKGMDSNLQNVKTFLFLITEENLNKYQLDIISSISISLLESGNINTFSNSSKDEIDKLLENILNLTYIELLNNIRG</sequence>
<evidence type="ECO:0000256" key="5">
    <source>
        <dbReference type="ARBA" id="ARBA00023163"/>
    </source>
</evidence>
<dbReference type="Proteomes" id="UP000601171">
    <property type="component" value="Unassembled WGS sequence"/>
</dbReference>
<evidence type="ECO:0000256" key="3">
    <source>
        <dbReference type="ARBA" id="ARBA00023015"/>
    </source>
</evidence>
<dbReference type="AlphaFoldDB" id="A0A926IJP2"/>
<dbReference type="SUPFAM" id="SSF55804">
    <property type="entry name" value="Phoshotransferase/anion transport protein"/>
    <property type="match status" value="1"/>
</dbReference>
<dbReference type="GO" id="GO:0008982">
    <property type="term" value="F:protein-N(PI)-phosphohistidine-sugar phosphotransferase activity"/>
    <property type="evidence" value="ECO:0007669"/>
    <property type="project" value="InterPro"/>
</dbReference>
<dbReference type="InterPro" id="IPR050661">
    <property type="entry name" value="BglG_antiterminators"/>
</dbReference>
<feature type="domain" description="PRD" evidence="8">
    <location>
        <begin position="301"/>
        <end position="406"/>
    </location>
</feature>
<keyword evidence="5" id="KW-0804">Transcription</keyword>
<dbReference type="InterPro" id="IPR036095">
    <property type="entry name" value="PTS_EIIB-like_sf"/>
</dbReference>
<dbReference type="PANTHER" id="PTHR30185">
    <property type="entry name" value="CRYPTIC BETA-GLUCOSIDE BGL OPERON ANTITERMINATOR"/>
    <property type="match status" value="1"/>
</dbReference>